<dbReference type="PANTHER" id="PTHR22642">
    <property type="entry name" value="IMIDAZOLONEPROPIONASE"/>
    <property type="match status" value="1"/>
</dbReference>
<organism evidence="2 3">
    <name type="scientific">Lentihominibacter hominis</name>
    <dbReference type="NCBI Taxonomy" id="2763645"/>
    <lineage>
        <taxon>Bacteria</taxon>
        <taxon>Bacillati</taxon>
        <taxon>Bacillota</taxon>
        <taxon>Clostridia</taxon>
        <taxon>Peptostreptococcales</taxon>
        <taxon>Anaerovoracaceae</taxon>
        <taxon>Lentihominibacter</taxon>
    </lineage>
</organism>
<comment type="caution">
    <text evidence="2">The sequence shown here is derived from an EMBL/GenBank/DDBJ whole genome shotgun (WGS) entry which is preliminary data.</text>
</comment>
<sequence length="535" mass="60315">MRKKAFRCRNIYTAVTDELIDGYVVTDGNKIIFVGSQEDSKEYIDSNTEVFDVSNNFIMPGFNDFHVHLVSAGLLEADGILRYTRSEEEAARYLWDLHKDAAGKSFIMGGAWDPLLWPDQKMPTKESLDKYFPDIPVFLLNKECHGAWVNSAALRRFGIDKNTQDPLNGFYGRYEDGEPDGYLHEMAAINLQKKIFESISDEELAQYSKTLIDTANRHGITSLGDVAGTSPMRENAYKIIEDSGQLTARIHFYPLFDEGVESVLEKKVKYNSSKLRCNGVKAFIDGTPQGYSGYMLKDYSDRPGEKGSPMIDPGEFIQQVCDFHKAGIQTRVHACGDAGARLCLDAVEEAYRRYGRTDLRHCVEHLEAMDPADLERFGNLGVIASVQPEHMPKYDFDQHPFHKILGEERMKYSWPFESIRKSGGVLAFGTDCPVVDISPFRGIFRAVTRLTNEGEPQGGWNPWEKVSIHEALKAYTFGGAYASLRDYELGTIGVGKLADMVITEHNLFECATDRQAMFDMKVVMTIMDGEIVYNS</sequence>
<dbReference type="EMBL" id="JACRTA010000001">
    <property type="protein sequence ID" value="MBC8567327.1"/>
    <property type="molecule type" value="Genomic_DNA"/>
</dbReference>
<dbReference type="CDD" id="cd01300">
    <property type="entry name" value="YtcJ_like"/>
    <property type="match status" value="1"/>
</dbReference>
<feature type="domain" description="Amidohydrolase 3" evidence="1">
    <location>
        <begin position="49"/>
        <end position="533"/>
    </location>
</feature>
<dbReference type="Proteomes" id="UP000610862">
    <property type="component" value="Unassembled WGS sequence"/>
</dbReference>
<evidence type="ECO:0000313" key="2">
    <source>
        <dbReference type="EMBL" id="MBC8567327.1"/>
    </source>
</evidence>
<dbReference type="PANTHER" id="PTHR22642:SF2">
    <property type="entry name" value="PROTEIN LONG AFTER FAR-RED 3"/>
    <property type="match status" value="1"/>
</dbReference>
<gene>
    <name evidence="2" type="ORF">H8692_00930</name>
</gene>
<keyword evidence="3" id="KW-1185">Reference proteome</keyword>
<name>A0A926E8P4_9FIRM</name>
<dbReference type="SUPFAM" id="SSF51556">
    <property type="entry name" value="Metallo-dependent hydrolases"/>
    <property type="match status" value="1"/>
</dbReference>
<dbReference type="InterPro" id="IPR032466">
    <property type="entry name" value="Metal_Hydrolase"/>
</dbReference>
<dbReference type="Gene3D" id="3.10.310.70">
    <property type="match status" value="1"/>
</dbReference>
<protein>
    <submittedName>
        <fullName evidence="2">Amidohydrolase</fullName>
    </submittedName>
</protein>
<proteinExistence type="predicted"/>
<dbReference type="Gene3D" id="2.30.40.10">
    <property type="entry name" value="Urease, subunit C, domain 1"/>
    <property type="match status" value="1"/>
</dbReference>
<accession>A0A926E8P4</accession>
<dbReference type="GO" id="GO:0016810">
    <property type="term" value="F:hydrolase activity, acting on carbon-nitrogen (but not peptide) bonds"/>
    <property type="evidence" value="ECO:0007669"/>
    <property type="project" value="InterPro"/>
</dbReference>
<dbReference type="InterPro" id="IPR011059">
    <property type="entry name" value="Metal-dep_hydrolase_composite"/>
</dbReference>
<evidence type="ECO:0000259" key="1">
    <source>
        <dbReference type="Pfam" id="PF07969"/>
    </source>
</evidence>
<dbReference type="InterPro" id="IPR013108">
    <property type="entry name" value="Amidohydro_3"/>
</dbReference>
<dbReference type="AlphaFoldDB" id="A0A926E8P4"/>
<dbReference type="InterPro" id="IPR033932">
    <property type="entry name" value="YtcJ-like"/>
</dbReference>
<dbReference type="SUPFAM" id="SSF51338">
    <property type="entry name" value="Composite domain of metallo-dependent hydrolases"/>
    <property type="match status" value="1"/>
</dbReference>
<reference evidence="2" key="1">
    <citation type="submission" date="2020-08" db="EMBL/GenBank/DDBJ databases">
        <title>Genome public.</title>
        <authorList>
            <person name="Liu C."/>
            <person name="Sun Q."/>
        </authorList>
    </citation>
    <scope>NUCLEOTIDE SEQUENCE</scope>
    <source>
        <strain evidence="2">NSJ-24</strain>
    </source>
</reference>
<dbReference type="RefSeq" id="WP_187524781.1">
    <property type="nucleotide sequence ID" value="NZ_JACRTA010000001.1"/>
</dbReference>
<dbReference type="Gene3D" id="3.20.20.140">
    <property type="entry name" value="Metal-dependent hydrolases"/>
    <property type="match status" value="1"/>
</dbReference>
<dbReference type="Pfam" id="PF07969">
    <property type="entry name" value="Amidohydro_3"/>
    <property type="match status" value="1"/>
</dbReference>
<evidence type="ECO:0000313" key="3">
    <source>
        <dbReference type="Proteomes" id="UP000610862"/>
    </source>
</evidence>